<evidence type="ECO:0000313" key="2">
    <source>
        <dbReference type="EMBL" id="NXJ86881.1"/>
    </source>
</evidence>
<proteinExistence type="predicted"/>
<dbReference type="EMBL" id="VXAG01003654">
    <property type="protein sequence ID" value="NXJ86881.1"/>
    <property type="molecule type" value="Genomic_DNA"/>
</dbReference>
<dbReference type="OrthoDB" id="10063988at2759"/>
<protein>
    <submittedName>
        <fullName evidence="2">DMBT1 protein</fullName>
    </submittedName>
</protein>
<evidence type="ECO:0000313" key="3">
    <source>
        <dbReference type="Proteomes" id="UP000550660"/>
    </source>
</evidence>
<reference evidence="2 3" key="1">
    <citation type="submission" date="2019-09" db="EMBL/GenBank/DDBJ databases">
        <title>Bird 10,000 Genomes (B10K) Project - Family phase.</title>
        <authorList>
            <person name="Zhang G."/>
        </authorList>
    </citation>
    <scope>NUCLEOTIDE SEQUENCE [LARGE SCALE GENOMIC DNA]</scope>
    <source>
        <strain evidence="2">B10K-DU-007-40</strain>
        <tissue evidence="2">Mixed tissue sample</tissue>
    </source>
</reference>
<gene>
    <name evidence="2" type="primary">Dmbt1_6</name>
    <name evidence="2" type="ORF">TROMEL_R11365</name>
</gene>
<comment type="caution">
    <text evidence="2">The sequence shown here is derived from an EMBL/GenBank/DDBJ whole genome shotgun (WGS) entry which is preliminary data.</text>
</comment>
<dbReference type="AlphaFoldDB" id="A0A7L0EWD9"/>
<name>A0A7L0EWD9_TROML</name>
<dbReference type="Pfam" id="PF23344">
    <property type="entry name" value="ZP-N"/>
    <property type="match status" value="1"/>
</dbReference>
<evidence type="ECO:0000259" key="1">
    <source>
        <dbReference type="PROSITE" id="PS51034"/>
    </source>
</evidence>
<organism evidence="2 3">
    <name type="scientific">Trogon melanurus</name>
    <name type="common">Black-tailed trogon</name>
    <dbReference type="NCBI Taxonomy" id="56311"/>
    <lineage>
        <taxon>Eukaryota</taxon>
        <taxon>Metazoa</taxon>
        <taxon>Chordata</taxon>
        <taxon>Craniata</taxon>
        <taxon>Vertebrata</taxon>
        <taxon>Euteleostomi</taxon>
        <taxon>Archelosauria</taxon>
        <taxon>Archosauria</taxon>
        <taxon>Dinosauria</taxon>
        <taxon>Saurischia</taxon>
        <taxon>Theropoda</taxon>
        <taxon>Coelurosauria</taxon>
        <taxon>Aves</taxon>
        <taxon>Neognathae</taxon>
        <taxon>Neoaves</taxon>
        <taxon>Telluraves</taxon>
        <taxon>Coraciimorphae</taxon>
        <taxon>Trogoniformes</taxon>
        <taxon>Trogonidae</taxon>
        <taxon>Trogon</taxon>
    </lineage>
</organism>
<dbReference type="Proteomes" id="UP000550660">
    <property type="component" value="Unassembled WGS sequence"/>
</dbReference>
<feature type="domain" description="ZP" evidence="1">
    <location>
        <begin position="3"/>
        <end position="59"/>
    </location>
</feature>
<feature type="non-terminal residue" evidence="2">
    <location>
        <position position="59"/>
    </location>
</feature>
<accession>A0A7L0EWD9</accession>
<dbReference type="InterPro" id="IPR055356">
    <property type="entry name" value="ZP-N"/>
</dbReference>
<dbReference type="Gene3D" id="2.60.40.3210">
    <property type="entry name" value="Zona pellucida, ZP-N domain"/>
    <property type="match status" value="1"/>
</dbReference>
<keyword evidence="3" id="KW-1185">Reference proteome</keyword>
<dbReference type="PROSITE" id="PS51034">
    <property type="entry name" value="ZP_2"/>
    <property type="match status" value="1"/>
</dbReference>
<feature type="non-terminal residue" evidence="2">
    <location>
        <position position="1"/>
    </location>
</feature>
<dbReference type="InterPro" id="IPR001507">
    <property type="entry name" value="ZP_dom"/>
</dbReference>
<sequence>ALVCFSTYMRAAIDRRYLQTQGYSVANISLSDSYCRPTITSNEVIFNVPYNSCGTRREV</sequence>